<dbReference type="RefSeq" id="WP_079427013.1">
    <property type="nucleotide sequence ID" value="NZ_MZGV01000056.1"/>
</dbReference>
<name>A0A1V4IER8_9CLOT</name>
<dbReference type="STRING" id="1450648.CLORY_35760"/>
<evidence type="ECO:0000313" key="2">
    <source>
        <dbReference type="Proteomes" id="UP000190080"/>
    </source>
</evidence>
<comment type="caution">
    <text evidence="1">The sequence shown here is derived from an EMBL/GenBank/DDBJ whole genome shotgun (WGS) entry which is preliminary data.</text>
</comment>
<dbReference type="AlphaFoldDB" id="A0A1V4IER8"/>
<organism evidence="1 2">
    <name type="scientific">Clostridium oryzae</name>
    <dbReference type="NCBI Taxonomy" id="1450648"/>
    <lineage>
        <taxon>Bacteria</taxon>
        <taxon>Bacillati</taxon>
        <taxon>Bacillota</taxon>
        <taxon>Clostridia</taxon>
        <taxon>Eubacteriales</taxon>
        <taxon>Clostridiaceae</taxon>
        <taxon>Clostridium</taxon>
    </lineage>
</organism>
<evidence type="ECO:0000313" key="1">
    <source>
        <dbReference type="EMBL" id="OPJ58426.1"/>
    </source>
</evidence>
<accession>A0A1V4IER8</accession>
<reference evidence="1 2" key="1">
    <citation type="submission" date="2017-03" db="EMBL/GenBank/DDBJ databases">
        <title>Genome sequence of Clostridium oryzae DSM 28571.</title>
        <authorList>
            <person name="Poehlein A."/>
            <person name="Daniel R."/>
        </authorList>
    </citation>
    <scope>NUCLEOTIDE SEQUENCE [LARGE SCALE GENOMIC DNA]</scope>
    <source>
        <strain evidence="1 2">DSM 28571</strain>
    </source>
</reference>
<keyword evidence="2" id="KW-1185">Reference proteome</keyword>
<dbReference type="EMBL" id="MZGV01000056">
    <property type="protein sequence ID" value="OPJ58426.1"/>
    <property type="molecule type" value="Genomic_DNA"/>
</dbReference>
<sequence>MIFIGNFIKNNDTEWEVGYIHNMPFDPVNGLGKTEEELNQSGAIVESVPTAMVQEGKIAVLVYNPQTKELSYKYIDTEKTKEQLQAEEIESLKTQMLAMQDAVNAALGL</sequence>
<proteinExistence type="predicted"/>
<dbReference type="OrthoDB" id="2476654at2"/>
<gene>
    <name evidence="1" type="ORF">CLORY_35760</name>
</gene>
<protein>
    <submittedName>
        <fullName evidence="1">Uncharacterized protein</fullName>
    </submittedName>
</protein>
<dbReference type="Proteomes" id="UP000190080">
    <property type="component" value="Unassembled WGS sequence"/>
</dbReference>